<feature type="transmembrane region" description="Helical" evidence="1">
    <location>
        <begin position="47"/>
        <end position="69"/>
    </location>
</feature>
<reference evidence="2 3" key="1">
    <citation type="submission" date="2024-09" db="EMBL/GenBank/DDBJ databases">
        <authorList>
            <person name="Sun Q."/>
            <person name="Mori K."/>
        </authorList>
    </citation>
    <scope>NUCLEOTIDE SEQUENCE [LARGE SCALE GENOMIC DNA]</scope>
    <source>
        <strain evidence="2 3">JCM 11683</strain>
    </source>
</reference>
<accession>A0ABV5WZY2</accession>
<keyword evidence="1" id="KW-1133">Transmembrane helix</keyword>
<evidence type="ECO:0000313" key="3">
    <source>
        <dbReference type="Proteomes" id="UP001589707"/>
    </source>
</evidence>
<organism evidence="2 3">
    <name type="scientific">Brevibacterium otitidis</name>
    <dbReference type="NCBI Taxonomy" id="53364"/>
    <lineage>
        <taxon>Bacteria</taxon>
        <taxon>Bacillati</taxon>
        <taxon>Actinomycetota</taxon>
        <taxon>Actinomycetes</taxon>
        <taxon>Micrococcales</taxon>
        <taxon>Brevibacteriaceae</taxon>
        <taxon>Brevibacterium</taxon>
    </lineage>
</organism>
<keyword evidence="1" id="KW-0812">Transmembrane</keyword>
<comment type="caution">
    <text evidence="2">The sequence shown here is derived from an EMBL/GenBank/DDBJ whole genome shotgun (WGS) entry which is preliminary data.</text>
</comment>
<sequence>MSSVRFEECADTTFGPRMVTVAALSWTAIVAASLMELIIAPARFANWQFLLTVAAIALGVAAVTAIVYWLSLPYGWVITTVAVAVTVAVTQFVMSAPLMLAYLPVLAAPLAAGLVAAAFWLPPMRRYLQHKPR</sequence>
<keyword evidence="3" id="KW-1185">Reference proteome</keyword>
<evidence type="ECO:0000256" key="1">
    <source>
        <dbReference type="SAM" id="Phobius"/>
    </source>
</evidence>
<evidence type="ECO:0000313" key="2">
    <source>
        <dbReference type="EMBL" id="MFB9775458.1"/>
    </source>
</evidence>
<feature type="transmembrane region" description="Helical" evidence="1">
    <location>
        <begin position="76"/>
        <end position="94"/>
    </location>
</feature>
<dbReference type="EMBL" id="JBHMAU010000026">
    <property type="protein sequence ID" value="MFB9775458.1"/>
    <property type="molecule type" value="Genomic_DNA"/>
</dbReference>
<feature type="transmembrane region" description="Helical" evidence="1">
    <location>
        <begin position="100"/>
        <end position="121"/>
    </location>
</feature>
<gene>
    <name evidence="2" type="ORF">ACFFN1_03375</name>
</gene>
<proteinExistence type="predicted"/>
<dbReference type="Proteomes" id="UP001589707">
    <property type="component" value="Unassembled WGS sequence"/>
</dbReference>
<protein>
    <submittedName>
        <fullName evidence="2">Uncharacterized protein</fullName>
    </submittedName>
</protein>
<feature type="transmembrane region" description="Helical" evidence="1">
    <location>
        <begin position="21"/>
        <end position="41"/>
    </location>
</feature>
<name>A0ABV5WZY2_9MICO</name>
<keyword evidence="1" id="KW-0472">Membrane</keyword>
<dbReference type="RefSeq" id="WP_376838612.1">
    <property type="nucleotide sequence ID" value="NZ_JBHMAU010000026.1"/>
</dbReference>